<evidence type="ECO:0000256" key="1">
    <source>
        <dbReference type="SAM" id="MobiDB-lite"/>
    </source>
</evidence>
<dbReference type="PANTHER" id="PTHR38791:SF13">
    <property type="entry name" value="ZN(2)-C6 FUNGAL-TYPE DOMAIN-CONTAINING PROTEIN"/>
    <property type="match status" value="1"/>
</dbReference>
<reference evidence="2" key="1">
    <citation type="submission" date="2021-07" db="EMBL/GenBank/DDBJ databases">
        <authorList>
            <person name="Durling M."/>
        </authorList>
    </citation>
    <scope>NUCLEOTIDE SEQUENCE</scope>
</reference>
<keyword evidence="3" id="KW-1185">Reference proteome</keyword>
<dbReference type="OrthoDB" id="4314040at2759"/>
<feature type="compositionally biased region" description="Basic and acidic residues" evidence="1">
    <location>
        <begin position="1"/>
        <end position="17"/>
    </location>
</feature>
<organism evidence="2 3">
    <name type="scientific">Hymenoscyphus albidus</name>
    <dbReference type="NCBI Taxonomy" id="595503"/>
    <lineage>
        <taxon>Eukaryota</taxon>
        <taxon>Fungi</taxon>
        <taxon>Dikarya</taxon>
        <taxon>Ascomycota</taxon>
        <taxon>Pezizomycotina</taxon>
        <taxon>Leotiomycetes</taxon>
        <taxon>Helotiales</taxon>
        <taxon>Helotiaceae</taxon>
        <taxon>Hymenoscyphus</taxon>
    </lineage>
</organism>
<feature type="region of interest" description="Disordered" evidence="1">
    <location>
        <begin position="1"/>
        <end position="31"/>
    </location>
</feature>
<evidence type="ECO:0000313" key="2">
    <source>
        <dbReference type="EMBL" id="CAG8979510.1"/>
    </source>
</evidence>
<name>A0A9N9LUT7_9HELO</name>
<proteinExistence type="predicted"/>
<dbReference type="EMBL" id="CAJVRM010000318">
    <property type="protein sequence ID" value="CAG8979510.1"/>
    <property type="molecule type" value="Genomic_DNA"/>
</dbReference>
<dbReference type="AlphaFoldDB" id="A0A9N9LUT7"/>
<protein>
    <submittedName>
        <fullName evidence="2">Uncharacterized protein</fullName>
    </submittedName>
</protein>
<sequence length="575" mass="64106">MPESSSRDETKLTKNESFRVNSRPPFVGPDQNQILRSGNYHGEDGFSNQVPITAAASNPTTPNSTWKYTKRARGSTNSISSMSSSASTSPISFSQRGRHSGCITAYLSTPADQKAACYFLSNFVLLPGQGSRRGHLEFLLPILNTERPNSAVHAAFSAVSLAAFGTRPDSGAILPSANQLIAPRRSHKAWSSHVDGAAALLKSRGPDSFQTQQGREIWNTVRAMMTIQHIADSREVADGEEWWMSVPANDPISHQFASLNIRVAKLRADNDRITSNRSREDAGDVIALLKRAQDLEKEYAEWFAGLTGEWAFRTVSWMDHHEIDLANSVVHPGKIDSYSQMYMAYHHNIGRSSRLFIWTTIFRCVAWLCGEDNYKLTEEYATGSQVCHRLIEDIVASVPFIFGWNKETVTAMRDPSCFACGTPDAVQVKSLWGIFVMWPMFAAAVSDFAMPSERIFLRGRLKYIAENMGIYQAAIILRAPIILPSFYIQCESLSLDVHEECQRKREVEALFEDDVEESRLKLEPMLQEGFTAGSDLPTSPDGNWNIFSPSTILLPVVQDVWMASEGDPWVMATLV</sequence>
<comment type="caution">
    <text evidence="2">The sequence shown here is derived from an EMBL/GenBank/DDBJ whole genome shotgun (WGS) entry which is preliminary data.</text>
</comment>
<dbReference type="InterPro" id="IPR053175">
    <property type="entry name" value="DHMBA_Reg_Transcription_Factor"/>
</dbReference>
<evidence type="ECO:0000313" key="3">
    <source>
        <dbReference type="Proteomes" id="UP000701801"/>
    </source>
</evidence>
<dbReference type="PANTHER" id="PTHR38791">
    <property type="entry name" value="ZN(II)2CYS6 TRANSCRIPTION FACTOR (EUROFUNG)-RELATED-RELATED"/>
    <property type="match status" value="1"/>
</dbReference>
<gene>
    <name evidence="2" type="ORF">HYALB_00004962</name>
</gene>
<dbReference type="Proteomes" id="UP000701801">
    <property type="component" value="Unassembled WGS sequence"/>
</dbReference>
<accession>A0A9N9LUT7</accession>